<evidence type="ECO:0000256" key="1">
    <source>
        <dbReference type="ARBA" id="ARBA00004418"/>
    </source>
</evidence>
<evidence type="ECO:0000256" key="2">
    <source>
        <dbReference type="ARBA" id="ARBA00022448"/>
    </source>
</evidence>
<comment type="caution">
    <text evidence="6">The sequence shown here is derived from an EMBL/GenBank/DDBJ whole genome shotgun (WGS) entry which is preliminary data.</text>
</comment>
<feature type="chain" id="PRO_5042200267" evidence="5">
    <location>
        <begin position="26"/>
        <end position="341"/>
    </location>
</feature>
<accession>A0AAE3EHZ1</accession>
<dbReference type="PANTHER" id="PTHR30006">
    <property type="entry name" value="THIAMINE-BINDING PERIPLASMIC PROTEIN-RELATED"/>
    <property type="match status" value="1"/>
</dbReference>
<keyword evidence="7" id="KW-1185">Reference proteome</keyword>
<dbReference type="GO" id="GO:0030975">
    <property type="term" value="F:thiamine binding"/>
    <property type="evidence" value="ECO:0007669"/>
    <property type="project" value="InterPro"/>
</dbReference>
<evidence type="ECO:0000256" key="5">
    <source>
        <dbReference type="SAM" id="SignalP"/>
    </source>
</evidence>
<dbReference type="GO" id="GO:0030288">
    <property type="term" value="C:outer membrane-bounded periplasmic space"/>
    <property type="evidence" value="ECO:0007669"/>
    <property type="project" value="TreeGrafter"/>
</dbReference>
<dbReference type="GO" id="GO:0015888">
    <property type="term" value="P:thiamine transport"/>
    <property type="evidence" value="ECO:0007669"/>
    <property type="project" value="InterPro"/>
</dbReference>
<keyword evidence="4" id="KW-0574">Periplasm</keyword>
<feature type="signal peptide" evidence="5">
    <location>
        <begin position="1"/>
        <end position="25"/>
    </location>
</feature>
<evidence type="ECO:0000256" key="4">
    <source>
        <dbReference type="ARBA" id="ARBA00022764"/>
    </source>
</evidence>
<protein>
    <submittedName>
        <fullName evidence="6">Thiamine ABC transporter substrate-binding protein</fullName>
    </submittedName>
</protein>
<sequence>MKTRLFSFCACSVFFSLMVPAVLSAGGKSDADVSKTVTVYAYDSFTADWGPAPELARLFAEKTGMTVEFVSCGDAAQVLSRAVMERKSPGADVLVGIDNNLLPAARSAGVLTAYKPAGSDAVDSSLLLSGDWLLTPYDWGYFAFIFDTASSVRRPENLEDLCSPEYKGKIILMDPRTSTPGIGFLAWTMGAYGDRWTDYWSRLKDNVLTLAPGWDTGYGLFTSGEAPLVISYTTSPAYHLEYEQTERYQALVFPEGHAMQIEGLGLVKRAANSEGGKAFIDFMLTDEAQAVLPLTQWMYPVSASVELPASYRLAPRAEKTVAAPVDAVGKAVNQAVSILGR</sequence>
<evidence type="ECO:0000313" key="6">
    <source>
        <dbReference type="EMBL" id="MCD1654156.1"/>
    </source>
</evidence>
<reference evidence="6" key="1">
    <citation type="submission" date="2021-08" db="EMBL/GenBank/DDBJ databases">
        <title>Comparative analyses of Brucepasteria parasyntrophica and Teretinema zuelzerae.</title>
        <authorList>
            <person name="Song Y."/>
            <person name="Brune A."/>
        </authorList>
    </citation>
    <scope>NUCLEOTIDE SEQUENCE</scope>
    <source>
        <strain evidence="6">DSM 1903</strain>
    </source>
</reference>
<dbReference type="Pfam" id="PF13343">
    <property type="entry name" value="SBP_bac_6"/>
    <property type="match status" value="1"/>
</dbReference>
<dbReference type="AlphaFoldDB" id="A0AAE3EHZ1"/>
<comment type="subcellular location">
    <subcellularLocation>
        <location evidence="1">Periplasm</location>
    </subcellularLocation>
</comment>
<dbReference type="GO" id="GO:0030976">
    <property type="term" value="F:thiamine pyrophosphate binding"/>
    <property type="evidence" value="ECO:0007669"/>
    <property type="project" value="TreeGrafter"/>
</dbReference>
<dbReference type="PANTHER" id="PTHR30006:SF3">
    <property type="entry name" value="THIAMINE-BINDING PERIPLASMIC PROTEIN"/>
    <property type="match status" value="1"/>
</dbReference>
<dbReference type="CDD" id="cd13545">
    <property type="entry name" value="PBP2_TbpA"/>
    <property type="match status" value="1"/>
</dbReference>
<dbReference type="NCBIfam" id="TIGR01254">
    <property type="entry name" value="sfuA"/>
    <property type="match status" value="1"/>
</dbReference>
<keyword evidence="2" id="KW-0813">Transport</keyword>
<dbReference type="Proteomes" id="UP001198163">
    <property type="component" value="Unassembled WGS sequence"/>
</dbReference>
<dbReference type="InterPro" id="IPR005948">
    <property type="entry name" value="ThiB-like"/>
</dbReference>
<dbReference type="EMBL" id="JAINWA010000001">
    <property type="protein sequence ID" value="MCD1654156.1"/>
    <property type="molecule type" value="Genomic_DNA"/>
</dbReference>
<keyword evidence="3 5" id="KW-0732">Signal</keyword>
<proteinExistence type="predicted"/>
<gene>
    <name evidence="6" type="ORF">K7J14_05510</name>
</gene>
<name>A0AAE3EHZ1_9SPIR</name>
<evidence type="ECO:0000313" key="7">
    <source>
        <dbReference type="Proteomes" id="UP001198163"/>
    </source>
</evidence>
<dbReference type="SUPFAM" id="SSF53850">
    <property type="entry name" value="Periplasmic binding protein-like II"/>
    <property type="match status" value="1"/>
</dbReference>
<dbReference type="RefSeq" id="WP_230754108.1">
    <property type="nucleotide sequence ID" value="NZ_JAINWA010000001.1"/>
</dbReference>
<dbReference type="Gene3D" id="3.40.190.10">
    <property type="entry name" value="Periplasmic binding protein-like II"/>
    <property type="match status" value="2"/>
</dbReference>
<evidence type="ECO:0000256" key="3">
    <source>
        <dbReference type="ARBA" id="ARBA00022729"/>
    </source>
</evidence>
<organism evidence="6 7">
    <name type="scientific">Teretinema zuelzerae</name>
    <dbReference type="NCBI Taxonomy" id="156"/>
    <lineage>
        <taxon>Bacteria</taxon>
        <taxon>Pseudomonadati</taxon>
        <taxon>Spirochaetota</taxon>
        <taxon>Spirochaetia</taxon>
        <taxon>Spirochaetales</taxon>
        <taxon>Treponemataceae</taxon>
        <taxon>Teretinema</taxon>
    </lineage>
</organism>